<dbReference type="InterPro" id="IPR003130">
    <property type="entry name" value="GED"/>
</dbReference>
<dbReference type="InterPro" id="IPR022812">
    <property type="entry name" value="Dynamin"/>
</dbReference>
<keyword evidence="3" id="KW-0493">Microtubule</keyword>
<dbReference type="GO" id="GO:0031623">
    <property type="term" value="P:receptor internalization"/>
    <property type="evidence" value="ECO:0007669"/>
    <property type="project" value="TreeGrafter"/>
</dbReference>
<dbReference type="InterPro" id="IPR011993">
    <property type="entry name" value="PH-like_dom_sf"/>
</dbReference>
<sequence length="769" mass="88752">MSDNHGMKNLVLTINKLQENFKNLNVHMDIDLPQIAVVGIQSSGKSSVLEKFIGRDFLPRGSGIVTRRPLILQLITHTDEYAKFDHTEEVFRNFEKVQKEITQETDRVVGTNKGVSNIPIVLKVFSPNVLNLTLIDLPGMTKVPIGDQPQDIEHRIRSMILEFIKKETCLILAVTPATMDLANSEALKLAREVDPNGNRTIGVITKLDLMDKGTDAVEVLENRQFPLKRGYVGVVNRSQKDIDDKKDIKIAAKAELEFFKTHPSYRHLADRMGTDYLQRVLNKQLSEHILQNLPALREKLRKQHNALENEFKTTEVTSNVRLLNEIISKFKLDFRGELDGYGGSITKSDALTSGTEINRIYNEELRNEDFNLNFDEDSFREEVAITIRNTNGMYSNIFIPEKAFDKVVVTFINKMKEPCQKYVTKISSILQNNMISHTEKLSRHPELREELRKLIISHILEREALCKERMIEMIDEEMSYINKLHDDFKLIEEKEEQVESTGDEIERKFTHIGFLYLTTGRLSRAEKFWFVLTTNSLSWYKDDTEREVEGFVLLGNLKVTDHKGLNFRLIDNDGKNVYKDISTLRITCKSPDEAREWVDMLQSVGVGSFKNSTMRLNGNSPESSLWHVPGVMEPTKEVEKKGLKKVTNLLKPKHNFSNNKTSKNTRVDQQVEVIKNLVINYLEIVVKNTKDRIPKMITWLLITNVLNYMDHNLVAHFYENELVDYVMQKSQLEQQRIEKLHNMYKACKEALKIIDSVYGNMTKLTNDVK</sequence>
<dbReference type="PROSITE" id="PS51388">
    <property type="entry name" value="GED"/>
    <property type="match status" value="1"/>
</dbReference>
<dbReference type="PROSITE" id="PS00410">
    <property type="entry name" value="G_DYNAMIN_1"/>
    <property type="match status" value="1"/>
</dbReference>
<dbReference type="GO" id="GO:0003924">
    <property type="term" value="F:GTPase activity"/>
    <property type="evidence" value="ECO:0007669"/>
    <property type="project" value="InterPro"/>
</dbReference>
<dbReference type="FunFam" id="3.40.50.300:FF:000045">
    <property type="entry name" value="dynamin-1 isoform X2"/>
    <property type="match status" value="1"/>
</dbReference>
<comment type="similarity">
    <text evidence="9">Belongs to the TRAFAC class dynamin-like GTPase superfamily. Dynamin/Fzo/YdjA family.</text>
</comment>
<evidence type="ECO:0000256" key="5">
    <source>
        <dbReference type="ARBA" id="ARBA00022801"/>
    </source>
</evidence>
<reference evidence="14" key="1">
    <citation type="submission" date="2022-01" db="EMBL/GenBank/DDBJ databases">
        <authorList>
            <person name="King R."/>
        </authorList>
    </citation>
    <scope>NUCLEOTIDE SEQUENCE</scope>
</reference>
<dbReference type="PROSITE" id="PS51718">
    <property type="entry name" value="G_DYNAMIN_2"/>
    <property type="match status" value="1"/>
</dbReference>
<dbReference type="Gene3D" id="1.20.120.1240">
    <property type="entry name" value="Dynamin, middle domain"/>
    <property type="match status" value="2"/>
</dbReference>
<keyword evidence="2" id="KW-0254">Endocytosis</keyword>
<dbReference type="Gene3D" id="2.30.29.30">
    <property type="entry name" value="Pleckstrin-homology domain (PH domain)/Phosphotyrosine-binding domain (PTB)"/>
    <property type="match status" value="1"/>
</dbReference>
<dbReference type="SMART" id="SM00053">
    <property type="entry name" value="DYNc"/>
    <property type="match status" value="1"/>
</dbReference>
<keyword evidence="10" id="KW-0175">Coiled coil</keyword>
<keyword evidence="6 9" id="KW-0342">GTP-binding</keyword>
<dbReference type="OrthoDB" id="5061070at2759"/>
<dbReference type="SUPFAM" id="SSF52540">
    <property type="entry name" value="P-loop containing nucleoside triphosphate hydrolases"/>
    <property type="match status" value="1"/>
</dbReference>
<comment type="catalytic activity">
    <reaction evidence="8">
        <text>GTP + H2O = GDP + phosphate + H(+)</text>
        <dbReference type="Rhea" id="RHEA:19669"/>
        <dbReference type="ChEBI" id="CHEBI:15377"/>
        <dbReference type="ChEBI" id="CHEBI:15378"/>
        <dbReference type="ChEBI" id="CHEBI:37565"/>
        <dbReference type="ChEBI" id="CHEBI:43474"/>
        <dbReference type="ChEBI" id="CHEBI:58189"/>
        <dbReference type="EC" id="3.6.5.5"/>
    </reaction>
</comment>
<evidence type="ECO:0000313" key="15">
    <source>
        <dbReference type="Proteomes" id="UP001153620"/>
    </source>
</evidence>
<evidence type="ECO:0000259" key="11">
    <source>
        <dbReference type="PROSITE" id="PS50003"/>
    </source>
</evidence>
<evidence type="ECO:0000256" key="2">
    <source>
        <dbReference type="ARBA" id="ARBA00022583"/>
    </source>
</evidence>
<dbReference type="InterPro" id="IPR020850">
    <property type="entry name" value="GED_dom"/>
</dbReference>
<dbReference type="GO" id="GO:0005737">
    <property type="term" value="C:cytoplasm"/>
    <property type="evidence" value="ECO:0007669"/>
    <property type="project" value="TreeGrafter"/>
</dbReference>
<feature type="domain" description="Dynamin-type G" evidence="13">
    <location>
        <begin position="29"/>
        <end position="294"/>
    </location>
</feature>
<dbReference type="InterPro" id="IPR000375">
    <property type="entry name" value="Dynamin_stalk"/>
</dbReference>
<dbReference type="GO" id="GO:0005886">
    <property type="term" value="C:plasma membrane"/>
    <property type="evidence" value="ECO:0007669"/>
    <property type="project" value="TreeGrafter"/>
</dbReference>
<keyword evidence="7" id="KW-0505">Motor protein</keyword>
<dbReference type="Pfam" id="PF00350">
    <property type="entry name" value="Dynamin_N"/>
    <property type="match status" value="1"/>
</dbReference>
<evidence type="ECO:0000313" key="14">
    <source>
        <dbReference type="EMBL" id="CAG9811672.1"/>
    </source>
</evidence>
<proteinExistence type="inferred from homology"/>
<dbReference type="InterPro" id="IPR019762">
    <property type="entry name" value="Dynamin_GTPase_CS"/>
</dbReference>
<feature type="domain" description="GED" evidence="12">
    <location>
        <begin position="671"/>
        <end position="762"/>
    </location>
</feature>
<evidence type="ECO:0000256" key="1">
    <source>
        <dbReference type="ARBA" id="ARBA00011980"/>
    </source>
</evidence>
<dbReference type="PROSITE" id="PS50003">
    <property type="entry name" value="PH_DOMAIN"/>
    <property type="match status" value="1"/>
</dbReference>
<dbReference type="GO" id="GO:0005525">
    <property type="term" value="F:GTP binding"/>
    <property type="evidence" value="ECO:0007669"/>
    <property type="project" value="UniProtKB-KW"/>
</dbReference>
<dbReference type="GO" id="GO:0008017">
    <property type="term" value="F:microtubule binding"/>
    <property type="evidence" value="ECO:0007669"/>
    <property type="project" value="TreeGrafter"/>
</dbReference>
<dbReference type="Pfam" id="PF02212">
    <property type="entry name" value="GED"/>
    <property type="match status" value="1"/>
</dbReference>
<dbReference type="SMART" id="SM00302">
    <property type="entry name" value="GED"/>
    <property type="match status" value="1"/>
</dbReference>
<dbReference type="Pfam" id="PF01031">
    <property type="entry name" value="Dynamin_M"/>
    <property type="match status" value="1"/>
</dbReference>
<evidence type="ECO:0000256" key="6">
    <source>
        <dbReference type="ARBA" id="ARBA00023134"/>
    </source>
</evidence>
<dbReference type="SUPFAM" id="SSF50729">
    <property type="entry name" value="PH domain-like"/>
    <property type="match status" value="1"/>
</dbReference>
<evidence type="ECO:0000256" key="7">
    <source>
        <dbReference type="ARBA" id="ARBA00023175"/>
    </source>
</evidence>
<protein>
    <recommendedName>
        <fullName evidence="1">dynamin GTPase</fullName>
        <ecNumber evidence="1">3.6.5.5</ecNumber>
    </recommendedName>
</protein>
<dbReference type="PRINTS" id="PR00195">
    <property type="entry name" value="DYNAMIN"/>
</dbReference>
<dbReference type="GO" id="GO:0005874">
    <property type="term" value="C:microtubule"/>
    <property type="evidence" value="ECO:0007669"/>
    <property type="project" value="UniProtKB-KW"/>
</dbReference>
<dbReference type="Gene3D" id="3.40.50.300">
    <property type="entry name" value="P-loop containing nucleotide triphosphate hydrolases"/>
    <property type="match status" value="1"/>
</dbReference>
<dbReference type="InterPro" id="IPR045063">
    <property type="entry name" value="Dynamin_N"/>
</dbReference>
<dbReference type="PANTHER" id="PTHR11566">
    <property type="entry name" value="DYNAMIN"/>
    <property type="match status" value="1"/>
</dbReference>
<feature type="domain" description="PH" evidence="11">
    <location>
        <begin position="508"/>
        <end position="606"/>
    </location>
</feature>
<gene>
    <name evidence="14" type="ORF">CHIRRI_LOCUS14479</name>
</gene>
<evidence type="ECO:0000256" key="9">
    <source>
        <dbReference type="RuleBase" id="RU003932"/>
    </source>
</evidence>
<dbReference type="InterPro" id="IPR001849">
    <property type="entry name" value="PH_domain"/>
</dbReference>
<keyword evidence="5" id="KW-0378">Hydrolase</keyword>
<feature type="coiled-coil region" evidence="10">
    <location>
        <begin position="290"/>
        <end position="317"/>
    </location>
</feature>
<dbReference type="Proteomes" id="UP001153620">
    <property type="component" value="Chromosome 4"/>
</dbReference>
<dbReference type="CDD" id="cd08771">
    <property type="entry name" value="DLP_1"/>
    <property type="match status" value="1"/>
</dbReference>
<accession>A0A9N9S9R7</accession>
<dbReference type="Pfam" id="PF00169">
    <property type="entry name" value="PH"/>
    <property type="match status" value="1"/>
</dbReference>
<dbReference type="AlphaFoldDB" id="A0A9N9S9R7"/>
<evidence type="ECO:0000256" key="4">
    <source>
        <dbReference type="ARBA" id="ARBA00022741"/>
    </source>
</evidence>
<dbReference type="EC" id="3.6.5.5" evidence="1"/>
<dbReference type="EMBL" id="OU895880">
    <property type="protein sequence ID" value="CAG9811672.1"/>
    <property type="molecule type" value="Genomic_DNA"/>
</dbReference>
<dbReference type="PANTHER" id="PTHR11566:SF212">
    <property type="entry name" value="DYNAMIN"/>
    <property type="match status" value="1"/>
</dbReference>
<evidence type="ECO:0000259" key="13">
    <source>
        <dbReference type="PROSITE" id="PS51718"/>
    </source>
</evidence>
<evidence type="ECO:0000256" key="10">
    <source>
        <dbReference type="SAM" id="Coils"/>
    </source>
</evidence>
<dbReference type="InterPro" id="IPR001401">
    <property type="entry name" value="Dynamin_GTPase"/>
</dbReference>
<organism evidence="14 15">
    <name type="scientific">Chironomus riparius</name>
    <dbReference type="NCBI Taxonomy" id="315576"/>
    <lineage>
        <taxon>Eukaryota</taxon>
        <taxon>Metazoa</taxon>
        <taxon>Ecdysozoa</taxon>
        <taxon>Arthropoda</taxon>
        <taxon>Hexapoda</taxon>
        <taxon>Insecta</taxon>
        <taxon>Pterygota</taxon>
        <taxon>Neoptera</taxon>
        <taxon>Endopterygota</taxon>
        <taxon>Diptera</taxon>
        <taxon>Nematocera</taxon>
        <taxon>Chironomoidea</taxon>
        <taxon>Chironomidae</taxon>
        <taxon>Chironominae</taxon>
        <taxon>Chironomus</taxon>
    </lineage>
</organism>
<evidence type="ECO:0000259" key="12">
    <source>
        <dbReference type="PROSITE" id="PS51388"/>
    </source>
</evidence>
<dbReference type="SMART" id="SM00233">
    <property type="entry name" value="PH"/>
    <property type="match status" value="1"/>
</dbReference>
<reference evidence="14" key="2">
    <citation type="submission" date="2022-10" db="EMBL/GenBank/DDBJ databases">
        <authorList>
            <consortium name="ENA_rothamsted_submissions"/>
            <consortium name="culmorum"/>
            <person name="King R."/>
        </authorList>
    </citation>
    <scope>NUCLEOTIDE SEQUENCE</scope>
</reference>
<evidence type="ECO:0000256" key="8">
    <source>
        <dbReference type="ARBA" id="ARBA00048040"/>
    </source>
</evidence>
<keyword evidence="15" id="KW-1185">Reference proteome</keyword>
<dbReference type="InterPro" id="IPR027417">
    <property type="entry name" value="P-loop_NTPase"/>
</dbReference>
<name>A0A9N9S9R7_9DIPT</name>
<dbReference type="InterPro" id="IPR030381">
    <property type="entry name" value="G_DYNAMIN_dom"/>
</dbReference>
<evidence type="ECO:0000256" key="3">
    <source>
        <dbReference type="ARBA" id="ARBA00022701"/>
    </source>
</evidence>
<keyword evidence="4 9" id="KW-0547">Nucleotide-binding</keyword>